<feature type="non-terminal residue" evidence="1">
    <location>
        <position position="50"/>
    </location>
</feature>
<dbReference type="EMBL" id="LAZR01047780">
    <property type="protein sequence ID" value="KKK93422.1"/>
    <property type="molecule type" value="Genomic_DNA"/>
</dbReference>
<evidence type="ECO:0000313" key="1">
    <source>
        <dbReference type="EMBL" id="KKK93422.1"/>
    </source>
</evidence>
<proteinExistence type="predicted"/>
<organism evidence="1">
    <name type="scientific">marine sediment metagenome</name>
    <dbReference type="NCBI Taxonomy" id="412755"/>
    <lineage>
        <taxon>unclassified sequences</taxon>
        <taxon>metagenomes</taxon>
        <taxon>ecological metagenomes</taxon>
    </lineage>
</organism>
<accession>A0A0F8ZI01</accession>
<gene>
    <name evidence="1" type="ORF">LCGC14_2693030</name>
</gene>
<comment type="caution">
    <text evidence="1">The sequence shown here is derived from an EMBL/GenBank/DDBJ whole genome shotgun (WGS) entry which is preliminary data.</text>
</comment>
<sequence>MEFQINRFITLKLEKGKTVIYIDGEPFILCKGLYVDIPNNIESNDIIHSI</sequence>
<dbReference type="AlphaFoldDB" id="A0A0F8ZI01"/>
<reference evidence="1" key="1">
    <citation type="journal article" date="2015" name="Nature">
        <title>Complex archaea that bridge the gap between prokaryotes and eukaryotes.</title>
        <authorList>
            <person name="Spang A."/>
            <person name="Saw J.H."/>
            <person name="Jorgensen S.L."/>
            <person name="Zaremba-Niedzwiedzka K."/>
            <person name="Martijn J."/>
            <person name="Lind A.E."/>
            <person name="van Eijk R."/>
            <person name="Schleper C."/>
            <person name="Guy L."/>
            <person name="Ettema T.J."/>
        </authorList>
    </citation>
    <scope>NUCLEOTIDE SEQUENCE</scope>
</reference>
<name>A0A0F8ZI01_9ZZZZ</name>
<protein>
    <submittedName>
        <fullName evidence="1">Uncharacterized protein</fullName>
    </submittedName>
</protein>